<reference evidence="2 5" key="3">
    <citation type="submission" date="2019-06" db="EMBL/GenBank/DDBJ databases">
        <title>Whole genome shotgun sequence of Brevibacillus reuszeri NBRC 15719.</title>
        <authorList>
            <person name="Hosoyama A."/>
            <person name="Uohara A."/>
            <person name="Ohji S."/>
            <person name="Ichikawa N."/>
        </authorList>
    </citation>
    <scope>NUCLEOTIDE SEQUENCE [LARGE SCALE GENOMIC DNA]</scope>
    <source>
        <strain evidence="2 5">NBRC 15719</strain>
    </source>
</reference>
<dbReference type="EMBL" id="BJON01000008">
    <property type="protein sequence ID" value="GED68456.1"/>
    <property type="molecule type" value="Genomic_DNA"/>
</dbReference>
<dbReference type="AlphaFoldDB" id="A0A0K9YY79"/>
<keyword evidence="1" id="KW-1133">Transmembrane helix</keyword>
<evidence type="ECO:0000313" key="5">
    <source>
        <dbReference type="Proteomes" id="UP000319578"/>
    </source>
</evidence>
<organism evidence="3 4">
    <name type="scientific">Brevibacillus reuszeri</name>
    <dbReference type="NCBI Taxonomy" id="54915"/>
    <lineage>
        <taxon>Bacteria</taxon>
        <taxon>Bacillati</taxon>
        <taxon>Bacillota</taxon>
        <taxon>Bacilli</taxon>
        <taxon>Bacillales</taxon>
        <taxon>Paenibacillaceae</taxon>
        <taxon>Brevibacillus</taxon>
    </lineage>
</organism>
<evidence type="ECO:0000313" key="4">
    <source>
        <dbReference type="Proteomes" id="UP000036834"/>
    </source>
</evidence>
<name>A0A0K9YY79_9BACL</name>
<reference evidence="3" key="2">
    <citation type="submission" date="2015-07" db="EMBL/GenBank/DDBJ databases">
        <title>MeaNS - Measles Nucleotide Surveillance Program.</title>
        <authorList>
            <person name="Tran T."/>
            <person name="Druce J."/>
        </authorList>
    </citation>
    <scope>NUCLEOTIDE SEQUENCE</scope>
    <source>
        <strain evidence="3">DSM 9887</strain>
    </source>
</reference>
<gene>
    <name evidence="3" type="ORF">ADS79_04270</name>
    <name evidence="2" type="ORF">BRE01_21580</name>
</gene>
<protein>
    <submittedName>
        <fullName evidence="3">Uncharacterized protein</fullName>
    </submittedName>
</protein>
<dbReference type="PATRIC" id="fig|54915.3.peg.6240"/>
<dbReference type="Proteomes" id="UP000319578">
    <property type="component" value="Unassembled WGS sequence"/>
</dbReference>
<dbReference type="STRING" id="54915.ADS79_04270"/>
<dbReference type="Proteomes" id="UP000036834">
    <property type="component" value="Unassembled WGS sequence"/>
</dbReference>
<evidence type="ECO:0000313" key="3">
    <source>
        <dbReference type="EMBL" id="KNB73195.1"/>
    </source>
</evidence>
<keyword evidence="5" id="KW-1185">Reference proteome</keyword>
<accession>A0A0K9YY79</accession>
<reference evidence="4" key="1">
    <citation type="submission" date="2015-07" db="EMBL/GenBank/DDBJ databases">
        <title>Genome sequencing project for genomic taxonomy and phylogenomics of Bacillus-like bacteria.</title>
        <authorList>
            <person name="Liu B."/>
            <person name="Wang J."/>
            <person name="Zhu Y."/>
            <person name="Liu G."/>
            <person name="Chen Q."/>
            <person name="Chen Z."/>
            <person name="Lan J."/>
            <person name="Che J."/>
            <person name="Ge C."/>
            <person name="Shi H."/>
            <person name="Pan Z."/>
            <person name="Liu X."/>
        </authorList>
    </citation>
    <scope>NUCLEOTIDE SEQUENCE [LARGE SCALE GENOMIC DNA]</scope>
    <source>
        <strain evidence="4">DSM 9887</strain>
    </source>
</reference>
<feature type="transmembrane region" description="Helical" evidence="1">
    <location>
        <begin position="32"/>
        <end position="50"/>
    </location>
</feature>
<evidence type="ECO:0000256" key="1">
    <source>
        <dbReference type="SAM" id="Phobius"/>
    </source>
</evidence>
<feature type="transmembrane region" description="Helical" evidence="1">
    <location>
        <begin position="62"/>
        <end position="82"/>
    </location>
</feature>
<feature type="transmembrane region" description="Helical" evidence="1">
    <location>
        <begin position="162"/>
        <end position="181"/>
    </location>
</feature>
<keyword evidence="1" id="KW-0472">Membrane</keyword>
<feature type="transmembrane region" description="Helical" evidence="1">
    <location>
        <begin position="89"/>
        <end position="110"/>
    </location>
</feature>
<sequence length="216" mass="24742">MEIILFVVGSVLEYMAIFAFLFSLIKSGSREYFTEIFISCLMLTFVSFAMRYGFQLEKYSSFVQIAIFSLLLRSVFHFHLLYSILLSSIYVIYGFWQVFVVLSVLEWLNIVSLEQVLSREGPYYILQAITILSVFFMAKGIRSLVPGFDIPHGKAVVFKNKMNFILLGLVVSLIFIFSMGYYLLITGGNGSEIIVMLALSLFIIIIFSYIIARRAH</sequence>
<dbReference type="EMBL" id="LGIQ01000005">
    <property type="protein sequence ID" value="KNB73195.1"/>
    <property type="molecule type" value="Genomic_DNA"/>
</dbReference>
<evidence type="ECO:0000313" key="2">
    <source>
        <dbReference type="EMBL" id="GED68456.1"/>
    </source>
</evidence>
<dbReference type="RefSeq" id="WP_049737188.1">
    <property type="nucleotide sequence ID" value="NZ_BJON01000008.1"/>
</dbReference>
<feature type="transmembrane region" description="Helical" evidence="1">
    <location>
        <begin position="6"/>
        <end position="25"/>
    </location>
</feature>
<feature type="transmembrane region" description="Helical" evidence="1">
    <location>
        <begin position="193"/>
        <end position="212"/>
    </location>
</feature>
<keyword evidence="1" id="KW-0812">Transmembrane</keyword>
<feature type="transmembrane region" description="Helical" evidence="1">
    <location>
        <begin position="122"/>
        <end position="141"/>
    </location>
</feature>
<comment type="caution">
    <text evidence="3">The sequence shown here is derived from an EMBL/GenBank/DDBJ whole genome shotgun (WGS) entry which is preliminary data.</text>
</comment>
<proteinExistence type="predicted"/>
<dbReference type="OrthoDB" id="9955865at2"/>